<dbReference type="GO" id="GO:0016020">
    <property type="term" value="C:membrane"/>
    <property type="evidence" value="ECO:0007669"/>
    <property type="project" value="UniProtKB-SubCell"/>
</dbReference>
<evidence type="ECO:0000256" key="6">
    <source>
        <dbReference type="SAM" id="Phobius"/>
    </source>
</evidence>
<feature type="transmembrane region" description="Helical" evidence="6">
    <location>
        <begin position="471"/>
        <end position="493"/>
    </location>
</feature>
<dbReference type="InterPro" id="IPR011701">
    <property type="entry name" value="MFS"/>
</dbReference>
<dbReference type="VEuPathDB" id="FungiDB:BO78DRAFT_243291"/>
<feature type="transmembrane region" description="Helical" evidence="6">
    <location>
        <begin position="306"/>
        <end position="328"/>
    </location>
</feature>
<dbReference type="Gene3D" id="1.20.1250.20">
    <property type="entry name" value="MFS general substrate transporter like domains"/>
    <property type="match status" value="1"/>
</dbReference>
<feature type="transmembrane region" description="Helical" evidence="6">
    <location>
        <begin position="201"/>
        <end position="224"/>
    </location>
</feature>
<feature type="transmembrane region" description="Helical" evidence="6">
    <location>
        <begin position="402"/>
        <end position="420"/>
    </location>
</feature>
<proteinExistence type="predicted"/>
<keyword evidence="8" id="KW-1185">Reference proteome</keyword>
<organism evidence="7 8">
    <name type="scientific">Aspergillus sclerotiicarbonarius (strain CBS 121057 / IBT 28362)</name>
    <dbReference type="NCBI Taxonomy" id="1448318"/>
    <lineage>
        <taxon>Eukaryota</taxon>
        <taxon>Fungi</taxon>
        <taxon>Dikarya</taxon>
        <taxon>Ascomycota</taxon>
        <taxon>Pezizomycotina</taxon>
        <taxon>Eurotiomycetes</taxon>
        <taxon>Eurotiomycetidae</taxon>
        <taxon>Eurotiales</taxon>
        <taxon>Aspergillaceae</taxon>
        <taxon>Aspergillus</taxon>
        <taxon>Aspergillus subgen. Circumdati</taxon>
    </lineage>
</organism>
<keyword evidence="3 6" id="KW-1133">Transmembrane helix</keyword>
<evidence type="ECO:0000256" key="2">
    <source>
        <dbReference type="ARBA" id="ARBA00022692"/>
    </source>
</evidence>
<comment type="subcellular location">
    <subcellularLocation>
        <location evidence="1">Membrane</location>
        <topology evidence="1">Multi-pass membrane protein</topology>
    </subcellularLocation>
</comment>
<sequence>MAVASSHPEPPSETTSLLAEHDEHPVQGKSATRTAYRVLLFACIIAVTLDFGSYLSVAPQLQAFESIICQRLHPELFADMPGEGLPLVASPSCKSADVQGDLALLKGWMNTFDQLPGIILALPYGLMADRIGRRPVLAMSLLGIIMEEIAIRLICWYHTTIPPQAIWFTPLLQIIGGGSQISTSVAWTVIADVFPVEKRSVAYFILSGAMLLSEIVAVPLSAWMMSSSIWIPWMLGLACEIGGAFVVFFLPETKPKSAEDPVSEVAPDTTERPEGSVVFTWSSLVRFARSQVTELNDFVCGHPSSIVVFFAFLASSYGIVAVPFMLQYVSQRFSWSLAEASLLIAVKGVLNCLALVLILPMVSKLLGRYFAPVKRDHKIALGSACILIAGFGFMSLASHPALFIVGVSLVALGWGYYAALRSVSSALVGQSHIGLLNTTMALAQGVGLMVSGPLLAGLFRTGMAWEGVWMGLPWMVGVILFAAAGLAASCLRVPSSLGESRQK</sequence>
<dbReference type="PANTHER" id="PTHR23507">
    <property type="entry name" value="ZGC:174356"/>
    <property type="match status" value="1"/>
</dbReference>
<feature type="transmembrane region" description="Helical" evidence="6">
    <location>
        <begin position="230"/>
        <end position="250"/>
    </location>
</feature>
<protein>
    <submittedName>
        <fullName evidence="7">MFS transporter</fullName>
    </submittedName>
</protein>
<accession>A0A319F818</accession>
<feature type="region of interest" description="Disordered" evidence="5">
    <location>
        <begin position="1"/>
        <end position="25"/>
    </location>
</feature>
<evidence type="ECO:0000256" key="5">
    <source>
        <dbReference type="SAM" id="MobiDB-lite"/>
    </source>
</evidence>
<feature type="transmembrane region" description="Helical" evidence="6">
    <location>
        <begin position="136"/>
        <end position="159"/>
    </location>
</feature>
<name>A0A319F818_ASPSB</name>
<dbReference type="Pfam" id="PF07690">
    <property type="entry name" value="MFS_1"/>
    <property type="match status" value="1"/>
</dbReference>
<evidence type="ECO:0000256" key="4">
    <source>
        <dbReference type="ARBA" id="ARBA00023136"/>
    </source>
</evidence>
<feature type="transmembrane region" description="Helical" evidence="6">
    <location>
        <begin position="379"/>
        <end position="396"/>
    </location>
</feature>
<keyword evidence="2 6" id="KW-0812">Transmembrane</keyword>
<feature type="transmembrane region" description="Helical" evidence="6">
    <location>
        <begin position="441"/>
        <end position="459"/>
    </location>
</feature>
<dbReference type="STRING" id="1448318.A0A319F818"/>
<keyword evidence="4 6" id="KW-0472">Membrane</keyword>
<evidence type="ECO:0000313" key="8">
    <source>
        <dbReference type="Proteomes" id="UP000248423"/>
    </source>
</evidence>
<dbReference type="PANTHER" id="PTHR23507:SF1">
    <property type="entry name" value="FI18259P1-RELATED"/>
    <property type="match status" value="1"/>
</dbReference>
<dbReference type="EMBL" id="KZ826408">
    <property type="protein sequence ID" value="PYI01723.1"/>
    <property type="molecule type" value="Genomic_DNA"/>
</dbReference>
<dbReference type="OrthoDB" id="194139at2759"/>
<dbReference type="GO" id="GO:0022857">
    <property type="term" value="F:transmembrane transporter activity"/>
    <property type="evidence" value="ECO:0007669"/>
    <property type="project" value="InterPro"/>
</dbReference>
<dbReference type="AlphaFoldDB" id="A0A319F818"/>
<evidence type="ECO:0000313" key="7">
    <source>
        <dbReference type="EMBL" id="PYI01723.1"/>
    </source>
</evidence>
<feature type="transmembrane region" description="Helical" evidence="6">
    <location>
        <begin position="165"/>
        <end position="189"/>
    </location>
</feature>
<feature type="transmembrane region" description="Helical" evidence="6">
    <location>
        <begin position="35"/>
        <end position="57"/>
    </location>
</feature>
<evidence type="ECO:0000256" key="1">
    <source>
        <dbReference type="ARBA" id="ARBA00004141"/>
    </source>
</evidence>
<reference evidence="7 8" key="1">
    <citation type="submission" date="2018-02" db="EMBL/GenBank/DDBJ databases">
        <title>The genomes of Aspergillus section Nigri reveals drivers in fungal speciation.</title>
        <authorList>
            <consortium name="DOE Joint Genome Institute"/>
            <person name="Vesth T.C."/>
            <person name="Nybo J."/>
            <person name="Theobald S."/>
            <person name="Brandl J."/>
            <person name="Frisvad J.C."/>
            <person name="Nielsen K.F."/>
            <person name="Lyhne E.K."/>
            <person name="Kogle M.E."/>
            <person name="Kuo A."/>
            <person name="Riley R."/>
            <person name="Clum A."/>
            <person name="Nolan M."/>
            <person name="Lipzen A."/>
            <person name="Salamov A."/>
            <person name="Henrissat B."/>
            <person name="Wiebenga A."/>
            <person name="De vries R.P."/>
            <person name="Grigoriev I.V."/>
            <person name="Mortensen U.H."/>
            <person name="Andersen M.R."/>
            <person name="Baker S.E."/>
        </authorList>
    </citation>
    <scope>NUCLEOTIDE SEQUENCE [LARGE SCALE GENOMIC DNA]</scope>
    <source>
        <strain evidence="7 8">CBS 121057</strain>
    </source>
</reference>
<evidence type="ECO:0000256" key="3">
    <source>
        <dbReference type="ARBA" id="ARBA00022989"/>
    </source>
</evidence>
<dbReference type="SUPFAM" id="SSF103473">
    <property type="entry name" value="MFS general substrate transporter"/>
    <property type="match status" value="1"/>
</dbReference>
<gene>
    <name evidence="7" type="ORF">BO78DRAFT_243291</name>
</gene>
<feature type="transmembrane region" description="Helical" evidence="6">
    <location>
        <begin position="340"/>
        <end position="359"/>
    </location>
</feature>
<dbReference type="InterPro" id="IPR036259">
    <property type="entry name" value="MFS_trans_sf"/>
</dbReference>
<dbReference type="Proteomes" id="UP000248423">
    <property type="component" value="Unassembled WGS sequence"/>
</dbReference>